<name>A0ABR7NI51_9FIRM</name>
<dbReference type="RefSeq" id="WP_262399548.1">
    <property type="nucleotide sequence ID" value="NZ_JACRTB010000007.1"/>
</dbReference>
<dbReference type="Proteomes" id="UP000658131">
    <property type="component" value="Unassembled WGS sequence"/>
</dbReference>
<dbReference type="EMBL" id="JACRTB010000007">
    <property type="protein sequence ID" value="MBC8575984.1"/>
    <property type="molecule type" value="Genomic_DNA"/>
</dbReference>
<comment type="caution">
    <text evidence="1">The sequence shown here is derived from an EMBL/GenBank/DDBJ whole genome shotgun (WGS) entry which is preliminary data.</text>
</comment>
<evidence type="ECO:0000313" key="1">
    <source>
        <dbReference type="EMBL" id="MBC8575984.1"/>
    </source>
</evidence>
<organism evidence="1 2">
    <name type="scientific">Yanshouia hominis</name>
    <dbReference type="NCBI Taxonomy" id="2763673"/>
    <lineage>
        <taxon>Bacteria</taxon>
        <taxon>Bacillati</taxon>
        <taxon>Bacillota</taxon>
        <taxon>Clostridia</taxon>
        <taxon>Eubacteriales</taxon>
        <taxon>Oscillospiraceae</taxon>
        <taxon>Yanshouia</taxon>
    </lineage>
</organism>
<evidence type="ECO:0000313" key="2">
    <source>
        <dbReference type="Proteomes" id="UP000658131"/>
    </source>
</evidence>
<accession>A0ABR7NI51</accession>
<gene>
    <name evidence="1" type="ORF">H8717_06090</name>
</gene>
<reference evidence="1 2" key="1">
    <citation type="submission" date="2020-08" db="EMBL/GenBank/DDBJ databases">
        <title>Genome public.</title>
        <authorList>
            <person name="Liu C."/>
            <person name="Sun Q."/>
        </authorList>
    </citation>
    <scope>NUCLEOTIDE SEQUENCE [LARGE SCALE GENOMIC DNA]</scope>
    <source>
        <strain evidence="1 2">BX1</strain>
    </source>
</reference>
<proteinExistence type="predicted"/>
<sequence>MYQVVESTAEGKNVYGIEGCGVLVEDLSADRKAVEALAARCNRGGLDPCQLWEVAADFVQQQAME</sequence>
<protein>
    <submittedName>
        <fullName evidence="1">Uncharacterized protein</fullName>
    </submittedName>
</protein>
<keyword evidence="2" id="KW-1185">Reference proteome</keyword>